<organism evidence="2 3">
    <name type="scientific">Komagataeibacter intermedius AF2</name>
    <dbReference type="NCBI Taxonomy" id="1458464"/>
    <lineage>
        <taxon>Bacteria</taxon>
        <taxon>Pseudomonadati</taxon>
        <taxon>Pseudomonadota</taxon>
        <taxon>Alphaproteobacteria</taxon>
        <taxon>Acetobacterales</taxon>
        <taxon>Acetobacteraceae</taxon>
        <taxon>Komagataeibacter</taxon>
    </lineage>
</organism>
<sequence length="287" mass="30329">MVQHQRAVIHDRPRHTARAPAIAQLQRGAGCECGCAGIKIVSRQALATRRHHKTACRTGQHTAERAPRLLQHKAVATQHGLPAARQRTERYSPRSAGNVEHAIHNDIVRWGDAATPRQCQQAGRGHCRAAGIGIGSRKGQATAAGGGAVGHDQPAAAADRATQAGSLAIGVDRAARARQGNGAAGGQARKGLERAAIIKRQRAGAVSQCRVIAHGKRRPPHRGAAGLQRHAVQRQKATPGRTAIGYDQPAAAADHVAETDILTIGIDRATAARQRNGVVKRHARKRA</sequence>
<accession>A0A0N1FA70</accession>
<gene>
    <name evidence="2" type="ORF">GLUCOINTEAF2_0203016</name>
</gene>
<evidence type="ECO:0000313" key="3">
    <source>
        <dbReference type="Proteomes" id="UP000031553"/>
    </source>
</evidence>
<evidence type="ECO:0000256" key="1">
    <source>
        <dbReference type="SAM" id="MobiDB-lite"/>
    </source>
</evidence>
<evidence type="ECO:0000313" key="2">
    <source>
        <dbReference type="EMBL" id="KPH85979.1"/>
    </source>
</evidence>
<feature type="region of interest" description="Disordered" evidence="1">
    <location>
        <begin position="216"/>
        <end position="239"/>
    </location>
</feature>
<dbReference type="AlphaFoldDB" id="A0A0N1FA70"/>
<protein>
    <submittedName>
        <fullName evidence="2">Uncharacterized protein</fullName>
    </submittedName>
</protein>
<dbReference type="EMBL" id="JUFX02000215">
    <property type="protein sequence ID" value="KPH85979.1"/>
    <property type="molecule type" value="Genomic_DNA"/>
</dbReference>
<name>A0A0N1FA70_9PROT</name>
<comment type="caution">
    <text evidence="2">The sequence shown here is derived from an EMBL/GenBank/DDBJ whole genome shotgun (WGS) entry which is preliminary data.</text>
</comment>
<proteinExistence type="predicted"/>
<dbReference type="Proteomes" id="UP000031553">
    <property type="component" value="Unassembled WGS sequence"/>
</dbReference>
<reference evidence="2 3" key="1">
    <citation type="submission" date="2015-07" db="EMBL/GenBank/DDBJ databases">
        <title>Draft Genome Sequence of Komagataeibacter intermedius Strain AF2, Isolated from Kombucha Tea.</title>
        <authorList>
            <person name="Santos R.A."/>
            <person name="Berretta A.A."/>
            <person name="Barud H.S."/>
            <person name="Ribeiro S.J."/>
            <person name="Gonzalez-Garcia L.N."/>
            <person name="Zucchi T.D."/>
            <person name="Goldman G.H."/>
            <person name="Riano-Pachon D.M."/>
        </authorList>
    </citation>
    <scope>NUCLEOTIDE SEQUENCE [LARGE SCALE GENOMIC DNA]</scope>
    <source>
        <strain evidence="2 3">AF2</strain>
    </source>
</reference>